<keyword evidence="11 12" id="KW-0998">Cell outer membrane</keyword>
<accession>A0A4R7EWY4</accession>
<evidence type="ECO:0000256" key="3">
    <source>
        <dbReference type="ARBA" id="ARBA00022452"/>
    </source>
</evidence>
<dbReference type="GO" id="GO:0009279">
    <property type="term" value="C:cell outer membrane"/>
    <property type="evidence" value="ECO:0007669"/>
    <property type="project" value="UniProtKB-SubCell"/>
</dbReference>
<dbReference type="InterPro" id="IPR039426">
    <property type="entry name" value="TonB-dep_rcpt-like"/>
</dbReference>
<keyword evidence="3 12" id="KW-1134">Transmembrane beta strand</keyword>
<evidence type="ECO:0000256" key="4">
    <source>
        <dbReference type="ARBA" id="ARBA00022496"/>
    </source>
</evidence>
<dbReference type="InterPro" id="IPR036942">
    <property type="entry name" value="Beta-barrel_TonB_sf"/>
</dbReference>
<evidence type="ECO:0000256" key="13">
    <source>
        <dbReference type="RuleBase" id="RU003357"/>
    </source>
</evidence>
<keyword evidence="9 13" id="KW-0798">TonB box</keyword>
<comment type="caution">
    <text evidence="16">The sequence shown here is derived from an EMBL/GenBank/DDBJ whole genome shotgun (WGS) entry which is preliminary data.</text>
</comment>
<keyword evidence="8" id="KW-0406">Ion transport</keyword>
<dbReference type="Proteomes" id="UP000295215">
    <property type="component" value="Unassembled WGS sequence"/>
</dbReference>
<dbReference type="InterPro" id="IPR037066">
    <property type="entry name" value="Plug_dom_sf"/>
</dbReference>
<evidence type="ECO:0000313" key="16">
    <source>
        <dbReference type="EMBL" id="TDS55920.1"/>
    </source>
</evidence>
<keyword evidence="4" id="KW-0410">Iron transport</keyword>
<dbReference type="InterPro" id="IPR012910">
    <property type="entry name" value="Plug_dom"/>
</dbReference>
<evidence type="ECO:0000256" key="10">
    <source>
        <dbReference type="ARBA" id="ARBA00023136"/>
    </source>
</evidence>
<evidence type="ECO:0000256" key="7">
    <source>
        <dbReference type="ARBA" id="ARBA00023004"/>
    </source>
</evidence>
<evidence type="ECO:0000256" key="8">
    <source>
        <dbReference type="ARBA" id="ARBA00023065"/>
    </source>
</evidence>
<reference evidence="16 17" key="1">
    <citation type="submission" date="2019-03" db="EMBL/GenBank/DDBJ databases">
        <title>Genomic Encyclopedia of Archaeal and Bacterial Type Strains, Phase II (KMG-II): from individual species to whole genera.</title>
        <authorList>
            <person name="Goeker M."/>
        </authorList>
    </citation>
    <scope>NUCLEOTIDE SEQUENCE [LARGE SCALE GENOMIC DNA]</scope>
    <source>
        <strain evidence="16 17">DSM 28213</strain>
    </source>
</reference>
<comment type="subcellular location">
    <subcellularLocation>
        <location evidence="1 12">Cell outer membrane</location>
        <topology evidence="1 12">Multi-pass membrane protein</topology>
    </subcellularLocation>
</comment>
<evidence type="ECO:0000256" key="6">
    <source>
        <dbReference type="ARBA" id="ARBA00022729"/>
    </source>
</evidence>
<gene>
    <name evidence="16" type="ORF">C8P70_12140</name>
</gene>
<name>A0A4R7EWY4_9FLAO</name>
<dbReference type="GO" id="GO:0015344">
    <property type="term" value="F:siderophore uptake transmembrane transporter activity"/>
    <property type="evidence" value="ECO:0007669"/>
    <property type="project" value="TreeGrafter"/>
</dbReference>
<dbReference type="AlphaFoldDB" id="A0A4R7EWY4"/>
<dbReference type="EMBL" id="SOAG01000021">
    <property type="protein sequence ID" value="TDS55920.1"/>
    <property type="molecule type" value="Genomic_DNA"/>
</dbReference>
<keyword evidence="2 12" id="KW-0813">Transport</keyword>
<evidence type="ECO:0000259" key="14">
    <source>
        <dbReference type="Pfam" id="PF00593"/>
    </source>
</evidence>
<evidence type="ECO:0000313" key="17">
    <source>
        <dbReference type="Proteomes" id="UP000295215"/>
    </source>
</evidence>
<dbReference type="Gene3D" id="2.170.130.10">
    <property type="entry name" value="TonB-dependent receptor, plug domain"/>
    <property type="match status" value="1"/>
</dbReference>
<feature type="domain" description="TonB-dependent receptor plug" evidence="15">
    <location>
        <begin position="46"/>
        <end position="154"/>
    </location>
</feature>
<dbReference type="Pfam" id="PF07715">
    <property type="entry name" value="Plug"/>
    <property type="match status" value="1"/>
</dbReference>
<evidence type="ECO:0000256" key="2">
    <source>
        <dbReference type="ARBA" id="ARBA00022448"/>
    </source>
</evidence>
<comment type="similarity">
    <text evidence="12 13">Belongs to the TonB-dependent receptor family.</text>
</comment>
<evidence type="ECO:0000256" key="9">
    <source>
        <dbReference type="ARBA" id="ARBA00023077"/>
    </source>
</evidence>
<evidence type="ECO:0000256" key="1">
    <source>
        <dbReference type="ARBA" id="ARBA00004571"/>
    </source>
</evidence>
<dbReference type="RefSeq" id="WP_133713107.1">
    <property type="nucleotide sequence ID" value="NZ_SOAG01000021.1"/>
</dbReference>
<keyword evidence="17" id="KW-1185">Reference proteome</keyword>
<keyword evidence="16" id="KW-0675">Receptor</keyword>
<keyword evidence="7" id="KW-0408">Iron</keyword>
<proteinExistence type="inferred from homology"/>
<keyword evidence="6" id="KW-0732">Signal</keyword>
<evidence type="ECO:0000256" key="12">
    <source>
        <dbReference type="PROSITE-ProRule" id="PRU01360"/>
    </source>
</evidence>
<sequence length="733" mass="83225">MKKNLFGLFVFFSTTCTTYAQNKVEKDTLQSTSLNEIIVSSVKVDEKTPIAFSNLSKKEIAQKNLGQDIPSLMSYMTSVVTTTDAGNGIGYSSFRVRGSDASRVNVTLNGIPYNDAESQGAFWVNLPDFASSTQNIQLQRGVGTSTNGAAAFGASLNLTTDYYQPEAGGEISNSFGSYNTRKSTVKFSTGLINDKFEFVGRLSDIHSDGYIDRAASDLKSYFLQGTYVGTTSMIKALIFGGKEKTYQAWNGVDQEQIDTYGRRYNPSGMYTNDNGEVKFYNNETDNYKQTNYQLHWSERWADNWTSNVSLHYTKGDGYYENYKNNQKFTEYGFEPITVDGKEVNRTDLIRTKWLDNHFYGMVFNANYSTEDLSLIFGGGANKYEGDHFGEILWTREPVKHSYKQEYYRDDAVKTDVNFFTKATWQLSPQWGLFGDLQYRRVTYEANAIETGLVDDEFNFFNPKGGITFQANENNQLYFSYARANREPSRKDYEGEGKPKSEKLDDYELGWRYKNGQTTLNVNAYFMNYTDQLVLTGELNDVGGMIRENSGDSYRLGLEIDANVKILEKLYWSPSITISSNKNKNFKDSWDGEQKNFGTTSIAFSPNFIASNGITLLPIEGMSISLLTKFVGDQYMSNIQTKTSKLDSYFVNDISIHYEFPVKRWFKSVGISLLANNIFNVKYISNGYYWTDVITIQEPELESEKVKTIKKTIDGAGYYPQAEFNILAGLNLKF</sequence>
<dbReference type="PANTHER" id="PTHR32552">
    <property type="entry name" value="FERRICHROME IRON RECEPTOR-RELATED"/>
    <property type="match status" value="1"/>
</dbReference>
<dbReference type="Pfam" id="PF00593">
    <property type="entry name" value="TonB_dep_Rec_b-barrel"/>
    <property type="match status" value="1"/>
</dbReference>
<protein>
    <submittedName>
        <fullName evidence="16">Iron complex outermembrane receptor protein</fullName>
    </submittedName>
</protein>
<dbReference type="SUPFAM" id="SSF56935">
    <property type="entry name" value="Porins"/>
    <property type="match status" value="1"/>
</dbReference>
<feature type="domain" description="TonB-dependent receptor-like beta-barrel" evidence="14">
    <location>
        <begin position="256"/>
        <end position="677"/>
    </location>
</feature>
<dbReference type="PROSITE" id="PS52016">
    <property type="entry name" value="TONB_DEPENDENT_REC_3"/>
    <property type="match status" value="1"/>
</dbReference>
<dbReference type="Gene3D" id="2.40.170.20">
    <property type="entry name" value="TonB-dependent receptor, beta-barrel domain"/>
    <property type="match status" value="1"/>
</dbReference>
<evidence type="ECO:0000256" key="5">
    <source>
        <dbReference type="ARBA" id="ARBA00022692"/>
    </source>
</evidence>
<evidence type="ECO:0000259" key="15">
    <source>
        <dbReference type="Pfam" id="PF07715"/>
    </source>
</evidence>
<dbReference type="InterPro" id="IPR000531">
    <property type="entry name" value="Beta-barrel_TonB"/>
</dbReference>
<organism evidence="16 17">
    <name type="scientific">Myroides indicus</name>
    <dbReference type="NCBI Taxonomy" id="1323422"/>
    <lineage>
        <taxon>Bacteria</taxon>
        <taxon>Pseudomonadati</taxon>
        <taxon>Bacteroidota</taxon>
        <taxon>Flavobacteriia</taxon>
        <taxon>Flavobacteriales</taxon>
        <taxon>Flavobacteriaceae</taxon>
        <taxon>Myroides</taxon>
    </lineage>
</organism>
<keyword evidence="5 12" id="KW-0812">Transmembrane</keyword>
<dbReference type="OrthoDB" id="9761152at2"/>
<keyword evidence="10 12" id="KW-0472">Membrane</keyword>
<evidence type="ECO:0000256" key="11">
    <source>
        <dbReference type="ARBA" id="ARBA00023237"/>
    </source>
</evidence>
<dbReference type="PANTHER" id="PTHR32552:SF68">
    <property type="entry name" value="FERRICHROME OUTER MEMBRANE TRANSPORTER_PHAGE RECEPTOR"/>
    <property type="match status" value="1"/>
</dbReference>